<keyword evidence="3 6" id="KW-0812">Transmembrane</keyword>
<dbReference type="RefSeq" id="WP_373406066.1">
    <property type="nucleotide sequence ID" value="NZ_JBCFQL010000006.1"/>
</dbReference>
<feature type="transmembrane region" description="Helical" evidence="6">
    <location>
        <begin position="87"/>
        <end position="105"/>
    </location>
</feature>
<evidence type="ECO:0000256" key="6">
    <source>
        <dbReference type="SAM" id="Phobius"/>
    </source>
</evidence>
<proteinExistence type="predicted"/>
<feature type="transmembrane region" description="Helical" evidence="6">
    <location>
        <begin position="12"/>
        <end position="27"/>
    </location>
</feature>
<feature type="transmembrane region" description="Helical" evidence="6">
    <location>
        <begin position="135"/>
        <end position="156"/>
    </location>
</feature>
<keyword evidence="8" id="KW-1185">Reference proteome</keyword>
<evidence type="ECO:0000313" key="8">
    <source>
        <dbReference type="Proteomes" id="UP001574169"/>
    </source>
</evidence>
<feature type="transmembrane region" description="Helical" evidence="6">
    <location>
        <begin position="211"/>
        <end position="236"/>
    </location>
</feature>
<feature type="transmembrane region" description="Helical" evidence="6">
    <location>
        <begin position="168"/>
        <end position="190"/>
    </location>
</feature>
<dbReference type="EMBL" id="JBCFQL010000006">
    <property type="protein sequence ID" value="MFA9191070.1"/>
    <property type="molecule type" value="Genomic_DNA"/>
</dbReference>
<reference evidence="7 8" key="1">
    <citation type="submission" date="2024-04" db="EMBL/GenBank/DDBJ databases">
        <title>New Clade of Flavobacterium.</title>
        <authorList>
            <person name="Matos L."/>
            <person name="Proenca D.N."/>
            <person name="Fransisco R.M."/>
            <person name="Chung A.P."/>
            <person name="Maccario L."/>
            <person name="Sorensen S.J."/>
            <person name="Morais P.V."/>
        </authorList>
    </citation>
    <scope>NUCLEOTIDE SEQUENCE [LARGE SCALE GENOMIC DNA]</scope>
    <source>
        <strain evidence="7 8">FZUC8N2.13</strain>
    </source>
</reference>
<sequence length="310" mass="35060">MNFLNLIRYKNLLMLAFMQLIFRYGFLKLQKIDLALADWQYGLLVLSTVLIAAAGYVINDIFDQETDKNNKPNKVIVGKSISENQAYNIYALLNVSGVAIGFYLSNVIMRPNFAAIFILIAATLYIYASSLKQIVLIGNIVIALILAISVIIIGVFDIFPATDSSNQVVMARLFSILIDYAIFAFMINLLREIVKDLEDFNGDKQQEMRTLAIVIGIQKTTKLLFILSFVPIIALLYYVNNYLVSNNLIIATIYSLLFILGPLLYFCIKIWTATSKTDFTILSKVLKWILFFGILSILIITLNIKYHASK</sequence>
<evidence type="ECO:0000256" key="3">
    <source>
        <dbReference type="ARBA" id="ARBA00022692"/>
    </source>
</evidence>
<keyword evidence="4 6" id="KW-1133">Transmembrane helix</keyword>
<dbReference type="Proteomes" id="UP001574169">
    <property type="component" value="Unassembled WGS sequence"/>
</dbReference>
<dbReference type="PANTHER" id="PTHR42723">
    <property type="entry name" value="CHLOROPHYLL SYNTHASE"/>
    <property type="match status" value="1"/>
</dbReference>
<dbReference type="CDD" id="cd13961">
    <property type="entry name" value="PT_UbiA_DGGGPS"/>
    <property type="match status" value="1"/>
</dbReference>
<evidence type="ECO:0000256" key="4">
    <source>
        <dbReference type="ARBA" id="ARBA00022989"/>
    </source>
</evidence>
<name>A0ABV4TAP1_9FLAO</name>
<evidence type="ECO:0000256" key="2">
    <source>
        <dbReference type="ARBA" id="ARBA00022475"/>
    </source>
</evidence>
<evidence type="ECO:0000313" key="7">
    <source>
        <dbReference type="EMBL" id="MFA9191070.1"/>
    </source>
</evidence>
<keyword evidence="2" id="KW-1003">Cell membrane</keyword>
<comment type="caution">
    <text evidence="7">The sequence shown here is derived from an EMBL/GenBank/DDBJ whole genome shotgun (WGS) entry which is preliminary data.</text>
</comment>
<accession>A0ABV4TAP1</accession>
<dbReference type="InterPro" id="IPR050475">
    <property type="entry name" value="Prenyltransferase_related"/>
</dbReference>
<organism evidence="7 8">
    <name type="scientific">Flavobacterium zubiriense</name>
    <dbReference type="NCBI Taxonomy" id="3138075"/>
    <lineage>
        <taxon>Bacteria</taxon>
        <taxon>Pseudomonadati</taxon>
        <taxon>Bacteroidota</taxon>
        <taxon>Flavobacteriia</taxon>
        <taxon>Flavobacteriales</taxon>
        <taxon>Flavobacteriaceae</taxon>
        <taxon>Flavobacterium</taxon>
    </lineage>
</organism>
<dbReference type="NCBIfam" id="NF009512">
    <property type="entry name" value="PRK12872.1-1"/>
    <property type="match status" value="1"/>
</dbReference>
<comment type="subcellular location">
    <subcellularLocation>
        <location evidence="1">Membrane</location>
        <topology evidence="1">Multi-pass membrane protein</topology>
    </subcellularLocation>
</comment>
<dbReference type="PANTHER" id="PTHR42723:SF1">
    <property type="entry name" value="CHLOROPHYLL SYNTHASE, CHLOROPLASTIC"/>
    <property type="match status" value="1"/>
</dbReference>
<evidence type="ECO:0000256" key="5">
    <source>
        <dbReference type="ARBA" id="ARBA00023136"/>
    </source>
</evidence>
<dbReference type="Gene3D" id="1.10.357.140">
    <property type="entry name" value="UbiA prenyltransferase"/>
    <property type="match status" value="1"/>
</dbReference>
<feature type="transmembrane region" description="Helical" evidence="6">
    <location>
        <begin position="111"/>
        <end position="128"/>
    </location>
</feature>
<dbReference type="Pfam" id="PF01040">
    <property type="entry name" value="UbiA"/>
    <property type="match status" value="1"/>
</dbReference>
<feature type="transmembrane region" description="Helical" evidence="6">
    <location>
        <begin position="248"/>
        <end position="268"/>
    </location>
</feature>
<dbReference type="InterPro" id="IPR044878">
    <property type="entry name" value="UbiA_sf"/>
</dbReference>
<protein>
    <submittedName>
        <fullName evidence="7">Geranylgeranylglycerol-phosphate geranylgeranyltransferase</fullName>
    </submittedName>
</protein>
<feature type="transmembrane region" description="Helical" evidence="6">
    <location>
        <begin position="288"/>
        <end position="308"/>
    </location>
</feature>
<feature type="transmembrane region" description="Helical" evidence="6">
    <location>
        <begin position="39"/>
        <end position="58"/>
    </location>
</feature>
<keyword evidence="5 6" id="KW-0472">Membrane</keyword>
<gene>
    <name evidence="7" type="ORF">AAGV28_06765</name>
</gene>
<dbReference type="InterPro" id="IPR000537">
    <property type="entry name" value="UbiA_prenyltransferase"/>
</dbReference>
<evidence type="ECO:0000256" key="1">
    <source>
        <dbReference type="ARBA" id="ARBA00004141"/>
    </source>
</evidence>